<name>A0A9D4IA96_DREPO</name>
<evidence type="ECO:0000256" key="9">
    <source>
        <dbReference type="SAM" id="Phobius"/>
    </source>
</evidence>
<organism evidence="11 12">
    <name type="scientific">Dreissena polymorpha</name>
    <name type="common">Zebra mussel</name>
    <name type="synonym">Mytilus polymorpha</name>
    <dbReference type="NCBI Taxonomy" id="45954"/>
    <lineage>
        <taxon>Eukaryota</taxon>
        <taxon>Metazoa</taxon>
        <taxon>Spiralia</taxon>
        <taxon>Lophotrochozoa</taxon>
        <taxon>Mollusca</taxon>
        <taxon>Bivalvia</taxon>
        <taxon>Autobranchia</taxon>
        <taxon>Heteroconchia</taxon>
        <taxon>Euheterodonta</taxon>
        <taxon>Imparidentia</taxon>
        <taxon>Neoheterodontei</taxon>
        <taxon>Myida</taxon>
        <taxon>Dreissenoidea</taxon>
        <taxon>Dreissenidae</taxon>
        <taxon>Dreissena</taxon>
    </lineage>
</organism>
<gene>
    <name evidence="11" type="ORF">DPMN_187349</name>
</gene>
<feature type="binding site" evidence="7">
    <location>
        <position position="237"/>
    </location>
    <ligand>
        <name>ATP</name>
        <dbReference type="ChEBI" id="CHEBI:30616"/>
    </ligand>
</feature>
<comment type="cofactor">
    <cofactor evidence="8">
        <name>Mn(2+)</name>
        <dbReference type="ChEBI" id="CHEBI:29035"/>
    </cofactor>
</comment>
<keyword evidence="9" id="KW-0472">Membrane</keyword>
<dbReference type="Pfam" id="PF06702">
    <property type="entry name" value="Fam20C"/>
    <property type="match status" value="1"/>
</dbReference>
<protein>
    <recommendedName>
        <fullName evidence="10">FAM20 C-terminal domain-containing protein</fullName>
    </recommendedName>
</protein>
<keyword evidence="8" id="KW-0464">Manganese</keyword>
<keyword evidence="9" id="KW-1133">Transmembrane helix</keyword>
<comment type="subcellular location">
    <subcellularLocation>
        <location evidence="1">Golgi apparatus</location>
    </subcellularLocation>
</comment>
<comment type="similarity">
    <text evidence="2">Belongs to the FAM20 family.</text>
</comment>
<feature type="domain" description="FAM20 C-terminal" evidence="10">
    <location>
        <begin position="283"/>
        <end position="499"/>
    </location>
</feature>
<comment type="caution">
    <text evidence="11">The sequence shown here is derived from an EMBL/GenBank/DDBJ whole genome shotgun (WGS) entry which is preliminary data.</text>
</comment>
<dbReference type="GO" id="GO:0005794">
    <property type="term" value="C:Golgi apparatus"/>
    <property type="evidence" value="ECO:0007669"/>
    <property type="project" value="UniProtKB-SubCell"/>
</dbReference>
<dbReference type="OrthoDB" id="8583677at2759"/>
<keyword evidence="9" id="KW-0812">Transmembrane</keyword>
<reference evidence="11" key="2">
    <citation type="submission" date="2020-11" db="EMBL/GenBank/DDBJ databases">
        <authorList>
            <person name="McCartney M.A."/>
            <person name="Auch B."/>
            <person name="Kono T."/>
            <person name="Mallez S."/>
            <person name="Becker A."/>
            <person name="Gohl D.M."/>
            <person name="Silverstein K.A.T."/>
            <person name="Koren S."/>
            <person name="Bechman K.B."/>
            <person name="Herman A."/>
            <person name="Abrahante J.E."/>
            <person name="Garbe J."/>
        </authorList>
    </citation>
    <scope>NUCLEOTIDE SEQUENCE</scope>
    <source>
        <strain evidence="11">Duluth1</strain>
        <tissue evidence="11">Whole animal</tissue>
    </source>
</reference>
<keyword evidence="7" id="KW-0067">ATP-binding</keyword>
<keyword evidence="7" id="KW-0547">Nucleotide-binding</keyword>
<evidence type="ECO:0000256" key="1">
    <source>
        <dbReference type="ARBA" id="ARBA00004555"/>
    </source>
</evidence>
<accession>A0A9D4IA96</accession>
<keyword evidence="3" id="KW-0333">Golgi apparatus</keyword>
<evidence type="ECO:0000256" key="6">
    <source>
        <dbReference type="PIRSR" id="PIRSR624869-1"/>
    </source>
</evidence>
<keyword evidence="8" id="KW-0479">Metal-binding</keyword>
<dbReference type="PANTHER" id="PTHR12450">
    <property type="entry name" value="DENTIN MATRIX PROTEIN 4 PROTEIN FAM20"/>
    <property type="match status" value="1"/>
</dbReference>
<evidence type="ECO:0000256" key="2">
    <source>
        <dbReference type="ARBA" id="ARBA00006557"/>
    </source>
</evidence>
<dbReference type="AlphaFoldDB" id="A0A9D4IA96"/>
<dbReference type="InterPro" id="IPR024869">
    <property type="entry name" value="FAM20"/>
</dbReference>
<feature type="transmembrane region" description="Helical" evidence="9">
    <location>
        <begin position="7"/>
        <end position="25"/>
    </location>
</feature>
<dbReference type="EMBL" id="JAIWYP010000010">
    <property type="protein sequence ID" value="KAH3752723.1"/>
    <property type="molecule type" value="Genomic_DNA"/>
</dbReference>
<evidence type="ECO:0000256" key="7">
    <source>
        <dbReference type="PIRSR" id="PIRSR624869-2"/>
    </source>
</evidence>
<dbReference type="GO" id="GO:0005524">
    <property type="term" value="F:ATP binding"/>
    <property type="evidence" value="ECO:0007669"/>
    <property type="project" value="UniProtKB-KW"/>
</dbReference>
<keyword evidence="5" id="KW-0325">Glycoprotein</keyword>
<dbReference type="PANTHER" id="PTHR12450:SF22">
    <property type="entry name" value="EXTRACELLULAR SERINE_THREONINE PROTEIN CG31145"/>
    <property type="match status" value="1"/>
</dbReference>
<dbReference type="GO" id="GO:0046872">
    <property type="term" value="F:metal ion binding"/>
    <property type="evidence" value="ECO:0007669"/>
    <property type="project" value="UniProtKB-KW"/>
</dbReference>
<proteinExistence type="inferred from homology"/>
<evidence type="ECO:0000256" key="5">
    <source>
        <dbReference type="ARBA" id="ARBA00023180"/>
    </source>
</evidence>
<evidence type="ECO:0000256" key="8">
    <source>
        <dbReference type="PIRSR" id="PIRSR624869-3"/>
    </source>
</evidence>
<dbReference type="Proteomes" id="UP000828390">
    <property type="component" value="Unassembled WGS sequence"/>
</dbReference>
<feature type="binding site" evidence="8">
    <location>
        <position position="237"/>
    </location>
    <ligand>
        <name>Mn(2+)</name>
        <dbReference type="ChEBI" id="CHEBI:29035"/>
    </ligand>
</feature>
<sequence>MMKLRARVIGAVVLGVTVLVTWILYEELSSGRTDIRHHHSIEGSMDYNVLYGHQKLQHQLQQVDLKSIRDIRNTMDINSNSQEKDYVTKNSTVLFDIAVERLLDRLELLTSFGLSRDLLRQTSMVILTRQLGGIARKRSRRLPWPQNYGSDTSWTNYRKFHHNARAAALYDPDDPAIDGLLNDMATKPFKYLEMMEKGTELKLLIQYFDGTKAVFKPMRWPRDHETLPNHFYFNDYERHNAEIAAFHLDRIFGFYRVPPVTGRFVNMTSEIFMLAGKALKKTFYVSPIGNLCFFGECSYYCDSRHSFCGVGDVIEGSLMTWLPEPPVGDRDRWRSPYRRSYSKFRKAEWEVDDTYCEGLLLDDQLLYERFMPDLIDAHIFDFITGNMDRHHIEVFLHLRNDSCPIHMDNGRGFGKTKVDEFSILAPLIQCCRIRKSTFLKLTKLYVGPEPLSELLDESLRNDPLYPILTSGFYDAVDRRVLHVLRTVARCLTNHSIKDVFIDDPF</sequence>
<keyword evidence="12" id="KW-1185">Reference proteome</keyword>
<dbReference type="InterPro" id="IPR009581">
    <property type="entry name" value="FAM20_C"/>
</dbReference>
<feature type="active site" evidence="6">
    <location>
        <position position="388"/>
    </location>
</feature>
<feature type="binding site" evidence="7">
    <location>
        <position position="393"/>
    </location>
    <ligand>
        <name>ATP</name>
        <dbReference type="ChEBI" id="CHEBI:30616"/>
    </ligand>
</feature>
<keyword evidence="4" id="KW-1015">Disulfide bond</keyword>
<evidence type="ECO:0000313" key="12">
    <source>
        <dbReference type="Proteomes" id="UP000828390"/>
    </source>
</evidence>
<feature type="binding site" evidence="7">
    <location>
        <position position="216"/>
    </location>
    <ligand>
        <name>ATP</name>
        <dbReference type="ChEBI" id="CHEBI:30616"/>
    </ligand>
</feature>
<reference evidence="11" key="1">
    <citation type="journal article" date="2019" name="bioRxiv">
        <title>The Genome of the Zebra Mussel, Dreissena polymorpha: A Resource for Invasive Species Research.</title>
        <authorList>
            <person name="McCartney M.A."/>
            <person name="Auch B."/>
            <person name="Kono T."/>
            <person name="Mallez S."/>
            <person name="Zhang Y."/>
            <person name="Obille A."/>
            <person name="Becker A."/>
            <person name="Abrahante J.E."/>
            <person name="Garbe J."/>
            <person name="Badalamenti J.P."/>
            <person name="Herman A."/>
            <person name="Mangelson H."/>
            <person name="Liachko I."/>
            <person name="Sullivan S."/>
            <person name="Sone E.D."/>
            <person name="Koren S."/>
            <person name="Silverstein K.A.T."/>
            <person name="Beckman K.B."/>
            <person name="Gohl D.M."/>
        </authorList>
    </citation>
    <scope>NUCLEOTIDE SEQUENCE</scope>
    <source>
        <strain evidence="11">Duluth1</strain>
        <tissue evidence="11">Whole animal</tissue>
    </source>
</reference>
<evidence type="ECO:0000259" key="10">
    <source>
        <dbReference type="Pfam" id="PF06702"/>
    </source>
</evidence>
<evidence type="ECO:0000313" key="11">
    <source>
        <dbReference type="EMBL" id="KAH3752723.1"/>
    </source>
</evidence>
<feature type="binding site" evidence="7">
    <location>
        <position position="408"/>
    </location>
    <ligand>
        <name>ATP</name>
        <dbReference type="ChEBI" id="CHEBI:30616"/>
    </ligand>
</feature>
<evidence type="ECO:0000256" key="4">
    <source>
        <dbReference type="ARBA" id="ARBA00023157"/>
    </source>
</evidence>
<evidence type="ECO:0000256" key="3">
    <source>
        <dbReference type="ARBA" id="ARBA00023034"/>
    </source>
</evidence>
<feature type="binding site" evidence="8">
    <location>
        <position position="408"/>
    </location>
    <ligand>
        <name>Mn(2+)</name>
        <dbReference type="ChEBI" id="CHEBI:29035"/>
    </ligand>
</feature>
<dbReference type="GO" id="GO:0016773">
    <property type="term" value="F:phosphotransferase activity, alcohol group as acceptor"/>
    <property type="evidence" value="ECO:0007669"/>
    <property type="project" value="TreeGrafter"/>
</dbReference>